<dbReference type="AlphaFoldDB" id="A0A166CQJ2"/>
<dbReference type="Proteomes" id="UP000077755">
    <property type="component" value="Chromosome 2"/>
</dbReference>
<feature type="region of interest" description="Disordered" evidence="1">
    <location>
        <begin position="1"/>
        <end position="22"/>
    </location>
</feature>
<feature type="compositionally biased region" description="Acidic residues" evidence="1">
    <location>
        <begin position="13"/>
        <end position="22"/>
    </location>
</feature>
<sequence length="148" mass="16566">MPSREDETVNDSIDMEEEEYSDDDSCMRIYPSHGAHHYKPQDLIDFSTRAITQYNQKKGSSYMFVELVEGKMLLGDTVITEYKAQETNGVIKTFRASATTTVRRASAKTTYALSDPNLRIRITRVPDSGFLIVSSDSDSDSDSDSGSE</sequence>
<evidence type="ECO:0000256" key="1">
    <source>
        <dbReference type="SAM" id="MobiDB-lite"/>
    </source>
</evidence>
<name>A0A166CQJ2_DAUCS</name>
<keyword evidence="3" id="KW-1185">Reference proteome</keyword>
<accession>A0A166CQJ2</accession>
<reference evidence="2" key="1">
    <citation type="journal article" date="2016" name="Nat. Genet.">
        <title>A high-quality carrot genome assembly provides new insights into carotenoid accumulation and asterid genome evolution.</title>
        <authorList>
            <person name="Iorizzo M."/>
            <person name="Ellison S."/>
            <person name="Senalik D."/>
            <person name="Zeng P."/>
            <person name="Satapoomin P."/>
            <person name="Huang J."/>
            <person name="Bowman M."/>
            <person name="Iovene M."/>
            <person name="Sanseverino W."/>
            <person name="Cavagnaro P."/>
            <person name="Yildiz M."/>
            <person name="Macko-Podgorni A."/>
            <person name="Moranska E."/>
            <person name="Grzebelus E."/>
            <person name="Grzebelus D."/>
            <person name="Ashrafi H."/>
            <person name="Zheng Z."/>
            <person name="Cheng S."/>
            <person name="Spooner D."/>
            <person name="Van Deynze A."/>
            <person name="Simon P."/>
        </authorList>
    </citation>
    <scope>NUCLEOTIDE SEQUENCE</scope>
    <source>
        <tissue evidence="2">Leaf</tissue>
    </source>
</reference>
<proteinExistence type="predicted"/>
<dbReference type="Gramene" id="KZN04199">
    <property type="protein sequence ID" value="KZN04199"/>
    <property type="gene ID" value="DCAR_005036"/>
</dbReference>
<evidence type="ECO:0000313" key="3">
    <source>
        <dbReference type="Proteomes" id="UP000077755"/>
    </source>
</evidence>
<organism evidence="2 3">
    <name type="scientific">Daucus carota subsp. sativus</name>
    <name type="common">Carrot</name>
    <dbReference type="NCBI Taxonomy" id="79200"/>
    <lineage>
        <taxon>Eukaryota</taxon>
        <taxon>Viridiplantae</taxon>
        <taxon>Streptophyta</taxon>
        <taxon>Embryophyta</taxon>
        <taxon>Tracheophyta</taxon>
        <taxon>Spermatophyta</taxon>
        <taxon>Magnoliopsida</taxon>
        <taxon>eudicotyledons</taxon>
        <taxon>Gunneridae</taxon>
        <taxon>Pentapetalae</taxon>
        <taxon>asterids</taxon>
        <taxon>campanulids</taxon>
        <taxon>Apiales</taxon>
        <taxon>Apiaceae</taxon>
        <taxon>Apioideae</taxon>
        <taxon>Scandiceae</taxon>
        <taxon>Daucinae</taxon>
        <taxon>Daucus</taxon>
        <taxon>Daucus sect. Daucus</taxon>
    </lineage>
</organism>
<reference evidence="2" key="2">
    <citation type="submission" date="2022-03" db="EMBL/GenBank/DDBJ databases">
        <title>Draft title - Genomic analysis of global carrot germplasm unveils the trajectory of domestication and the origin of high carotenoid orange carrot.</title>
        <authorList>
            <person name="Iorizzo M."/>
            <person name="Ellison S."/>
            <person name="Senalik D."/>
            <person name="Macko-Podgorni A."/>
            <person name="Grzebelus D."/>
            <person name="Bostan H."/>
            <person name="Rolling W."/>
            <person name="Curaba J."/>
            <person name="Simon P."/>
        </authorList>
    </citation>
    <scope>NUCLEOTIDE SEQUENCE</scope>
    <source>
        <tissue evidence="2">Leaf</tissue>
    </source>
</reference>
<protein>
    <submittedName>
        <fullName evidence="2">Uncharacterized protein</fullName>
    </submittedName>
</protein>
<evidence type="ECO:0000313" key="2">
    <source>
        <dbReference type="EMBL" id="WOG86366.1"/>
    </source>
</evidence>
<dbReference type="KEGG" id="dcr:108208359"/>
<gene>
    <name evidence="2" type="ORF">DCAR_0205569</name>
</gene>
<dbReference type="EMBL" id="CP093344">
    <property type="protein sequence ID" value="WOG86366.1"/>
    <property type="molecule type" value="Genomic_DNA"/>
</dbReference>